<sequence length="81" mass="9080">MGFGNQITFRHFQLLLYLWLAIDLVKQKFKELFGGVPAPTIFVAYYELALLGVVADCFPGCKSSGCWFHSPQVSLVQHQTG</sequence>
<accession>A0ABQ9ZXI9</accession>
<keyword evidence="2" id="KW-1185">Reference proteome</keyword>
<reference evidence="1 2" key="1">
    <citation type="journal article" date="2023" name="Nucleic Acids Res.">
        <title>The hologenome of Daphnia magna reveals possible DNA methylation and microbiome-mediated evolution of the host genome.</title>
        <authorList>
            <person name="Chaturvedi A."/>
            <person name="Li X."/>
            <person name="Dhandapani V."/>
            <person name="Marshall H."/>
            <person name="Kissane S."/>
            <person name="Cuenca-Cambronero M."/>
            <person name="Asole G."/>
            <person name="Calvet F."/>
            <person name="Ruiz-Romero M."/>
            <person name="Marangio P."/>
            <person name="Guigo R."/>
            <person name="Rago D."/>
            <person name="Mirbahai L."/>
            <person name="Eastwood N."/>
            <person name="Colbourne J.K."/>
            <person name="Zhou J."/>
            <person name="Mallon E."/>
            <person name="Orsini L."/>
        </authorList>
    </citation>
    <scope>NUCLEOTIDE SEQUENCE [LARGE SCALE GENOMIC DNA]</scope>
    <source>
        <strain evidence="1">LRV0_1</strain>
    </source>
</reference>
<organism evidence="1 2">
    <name type="scientific">Daphnia magna</name>
    <dbReference type="NCBI Taxonomy" id="35525"/>
    <lineage>
        <taxon>Eukaryota</taxon>
        <taxon>Metazoa</taxon>
        <taxon>Ecdysozoa</taxon>
        <taxon>Arthropoda</taxon>
        <taxon>Crustacea</taxon>
        <taxon>Branchiopoda</taxon>
        <taxon>Diplostraca</taxon>
        <taxon>Cladocera</taxon>
        <taxon>Anomopoda</taxon>
        <taxon>Daphniidae</taxon>
        <taxon>Daphnia</taxon>
    </lineage>
</organism>
<gene>
    <name evidence="1" type="ORF">OUZ56_032677</name>
</gene>
<dbReference type="EMBL" id="JAOYFB010000006">
    <property type="protein sequence ID" value="KAK4017365.1"/>
    <property type="molecule type" value="Genomic_DNA"/>
</dbReference>
<evidence type="ECO:0000313" key="2">
    <source>
        <dbReference type="Proteomes" id="UP001234178"/>
    </source>
</evidence>
<dbReference type="Proteomes" id="UP001234178">
    <property type="component" value="Unassembled WGS sequence"/>
</dbReference>
<name>A0ABQ9ZXI9_9CRUS</name>
<comment type="caution">
    <text evidence="1">The sequence shown here is derived from an EMBL/GenBank/DDBJ whole genome shotgun (WGS) entry which is preliminary data.</text>
</comment>
<proteinExistence type="predicted"/>
<protein>
    <submittedName>
        <fullName evidence="1">Uncharacterized protein</fullName>
    </submittedName>
</protein>
<evidence type="ECO:0000313" key="1">
    <source>
        <dbReference type="EMBL" id="KAK4017365.1"/>
    </source>
</evidence>